<feature type="compositionally biased region" description="Polar residues" evidence="4">
    <location>
        <begin position="927"/>
        <end position="938"/>
    </location>
</feature>
<feature type="region of interest" description="Disordered" evidence="4">
    <location>
        <begin position="846"/>
        <end position="955"/>
    </location>
</feature>
<keyword evidence="3" id="KW-0963">Cytoplasm</keyword>
<dbReference type="CTD" id="565918"/>
<dbReference type="PANTHER" id="PTHR16181:SF26">
    <property type="entry name" value="PROTEIN FAM83H"/>
    <property type="match status" value="1"/>
</dbReference>
<dbReference type="RefSeq" id="XP_026011964.1">
    <property type="nucleotide sequence ID" value="XM_026156179.1"/>
</dbReference>
<feature type="region of interest" description="Disordered" evidence="4">
    <location>
        <begin position="1138"/>
        <end position="1193"/>
    </location>
</feature>
<dbReference type="GeneID" id="113014560"/>
<dbReference type="GO" id="GO:0030335">
    <property type="term" value="P:positive regulation of cell migration"/>
    <property type="evidence" value="ECO:0007669"/>
    <property type="project" value="TreeGrafter"/>
</dbReference>
<dbReference type="FunFam" id="3.30.870.10:FF:000004">
    <property type="entry name" value="protein FAM83H isoform X2"/>
    <property type="match status" value="1"/>
</dbReference>
<reference evidence="6" key="3">
    <citation type="submission" date="2025-08" db="UniProtKB">
        <authorList>
            <consortium name="Ensembl"/>
        </authorList>
    </citation>
    <scope>IDENTIFICATION</scope>
</reference>
<evidence type="ECO:0000259" key="5">
    <source>
        <dbReference type="Pfam" id="PF07894"/>
    </source>
</evidence>
<feature type="region of interest" description="Disordered" evidence="4">
    <location>
        <begin position="1"/>
        <end position="20"/>
    </location>
</feature>
<dbReference type="Bgee" id="ENSACLG00000017085">
    <property type="expression patterns" value="Expressed in zone of skin and 5 other cell types or tissues"/>
</dbReference>
<reference evidence="6" key="4">
    <citation type="submission" date="2025-09" db="UniProtKB">
        <authorList>
            <consortium name="Ensembl"/>
        </authorList>
    </citation>
    <scope>IDENTIFICATION</scope>
</reference>
<evidence type="ECO:0000313" key="7">
    <source>
        <dbReference type="Proteomes" id="UP000265100"/>
    </source>
</evidence>
<feature type="compositionally biased region" description="Low complexity" evidence="4">
    <location>
        <begin position="466"/>
        <end position="476"/>
    </location>
</feature>
<feature type="compositionally biased region" description="Low complexity" evidence="4">
    <location>
        <begin position="909"/>
        <end position="919"/>
    </location>
</feature>
<feature type="compositionally biased region" description="Low complexity" evidence="4">
    <location>
        <begin position="1079"/>
        <end position="1113"/>
    </location>
</feature>
<dbReference type="GO" id="GO:0044380">
    <property type="term" value="P:protein localization to cytoskeleton"/>
    <property type="evidence" value="ECO:0007669"/>
    <property type="project" value="TreeGrafter"/>
</dbReference>
<dbReference type="OMA" id="TSSRQYM"/>
<evidence type="ECO:0000256" key="2">
    <source>
        <dbReference type="ARBA" id="ARBA00006937"/>
    </source>
</evidence>
<dbReference type="Proteomes" id="UP000265100">
    <property type="component" value="Chromosome 22"/>
</dbReference>
<feature type="region of interest" description="Disordered" evidence="4">
    <location>
        <begin position="724"/>
        <end position="747"/>
    </location>
</feature>
<dbReference type="GeneTree" id="ENSGT00940000159342"/>
<feature type="region of interest" description="Disordered" evidence="4">
    <location>
        <begin position="577"/>
        <end position="696"/>
    </location>
</feature>
<feature type="compositionally biased region" description="Polar residues" evidence="4">
    <location>
        <begin position="595"/>
        <end position="605"/>
    </location>
</feature>
<feature type="region of interest" description="Disordered" evidence="4">
    <location>
        <begin position="986"/>
        <end position="1119"/>
    </location>
</feature>
<evidence type="ECO:0000256" key="3">
    <source>
        <dbReference type="ARBA" id="ARBA00022490"/>
    </source>
</evidence>
<feature type="compositionally biased region" description="Basic and acidic residues" evidence="4">
    <location>
        <begin position="849"/>
        <end position="871"/>
    </location>
</feature>
<feature type="compositionally biased region" description="Polar residues" evidence="4">
    <location>
        <begin position="637"/>
        <end position="646"/>
    </location>
</feature>
<accession>A0A3P8Q6Q3</accession>
<sequence length="1228" mass="137941">MPHRSQSSSIGDNPLDPNYLPPHYREEYRLAIDALIENDTQGYYEFLQNADMAGFLAQPEIEHIKSTIQGPSQPTGVPELTYHEGGVEDDGSSDTYWPVQSDLAAPGLDLGWPQHSFVDPTEVTTLVNPSDPDMPSIKEQARRLIKNARQVIAVVMDMFTDIDIFSDLLDAAGRHVPVYILLDQLEAHHFVSMVLNCKVNLEFIPMIRVRTVAGIPYYTRTGKSFKGQVKDRFLLADCRAVLSGNYSFMWSYEKIHRCIAHLFLGELVATFDEEFRILYAQSEPLVIDPNNTALTVSDPSSTGNYLGSQFGLKRSQSLRNTVGYRRQPEIPPAFPYGDTDRNPVLPFRRNDAFRQTLEPGTGITIGKYSQQQFRLQQSFLEQGRSIVSRQMEMSASAFKRHSYAEGTQETYASSRQFMQQRVMNNLDETDFHREQIQSSHFYSEGPGPGSGHGHFDRLRGRPPHLSIDQYSDSSYRSDQEPPPGQYGRDYFSSEDLRGPEGHNAPPLAGRYGGGSSHKRPTIGQAYACQSSPTHPHPPEKKNFNKQFDQEHEEDSSAKQGLRSWRIHSYLNTYEDTGEEGLAQPMGPDAFDEPSQAVQPTETESSAPRYGIKEPPNVPPKPRPDILRPRFGKPKLPESSNKDSGLPTSKDLLPSRLVLDRKEREEEKEREPERSKAREGGTDVEAKGAPELLLSKHESFRSRVNPLLQRSSRLRSSLIFSSSKAEIHSGSLGLKPATEEDEELDSVRTSSIVAQILEKRRSLTREPFDWRRKTEEKKEKEEKQEKLEEKEIRLKDEIKPKEELKETNEKVKTTFTLEKPKVTDSSSLNMNDPASRLQYFKDLAAKTKVSKTETEPSLKALEPAEKRQDLSDKPPNITTTLKTPAVTLSTAEPEQTKPDVSAKLAEINNRRPSVSSSRPPLIFPKPFISSQKPSEIVQSQKEESASEGQKKDLFKSLKPLHSPKIFKKEPVKLKGIHPRRISCGEEILTTDATDAEKTEMKKSRSHSSSTLSHEDSKEGLQKVMGSTTSINTIGEGKGEGKTLDFLKKQTQRLKGFLGPKDKEKKTSGEDRGMSTVIEVTDNSSKKQSSSSKDTASTTADQSTTNHKTSTTGTSVMSRYQPAGGSVLYSSNLRDDTKVILEQISANSQKNRQEREETGGNKDGDAGDKGTEKQSSLKRNRFLRPQGNNQEREGLLRRIESLRKEKKVYSRFEVVYHSKGDVCSVDGKAI</sequence>
<feature type="compositionally biased region" description="Basic and acidic residues" evidence="4">
    <location>
        <begin position="939"/>
        <end position="954"/>
    </location>
</feature>
<dbReference type="SUPFAM" id="SSF56024">
    <property type="entry name" value="Phospholipase D/nuclease"/>
    <property type="match status" value="1"/>
</dbReference>
<comment type="similarity">
    <text evidence="2">Belongs to the FAM83 family.</text>
</comment>
<dbReference type="STRING" id="8154.ENSACLP00000025096"/>
<feature type="compositionally biased region" description="Basic and acidic residues" evidence="4">
    <location>
        <begin position="1058"/>
        <end position="1071"/>
    </location>
</feature>
<dbReference type="GO" id="GO:0045104">
    <property type="term" value="P:intermediate filament cytoskeleton organization"/>
    <property type="evidence" value="ECO:0007669"/>
    <property type="project" value="TreeGrafter"/>
</dbReference>
<keyword evidence="7" id="KW-1185">Reference proteome</keyword>
<evidence type="ECO:0000313" key="6">
    <source>
        <dbReference type="Ensembl" id="ENSACLP00000025096.2"/>
    </source>
</evidence>
<dbReference type="Pfam" id="PF07894">
    <property type="entry name" value="SACK1"/>
    <property type="match status" value="1"/>
</dbReference>
<dbReference type="Gene3D" id="3.30.870.10">
    <property type="entry name" value="Endonuclease Chain A"/>
    <property type="match status" value="1"/>
</dbReference>
<feature type="compositionally biased region" description="Polar residues" evidence="4">
    <location>
        <begin position="875"/>
        <end position="892"/>
    </location>
</feature>
<dbReference type="GO" id="GO:0005737">
    <property type="term" value="C:cytoplasm"/>
    <property type="evidence" value="ECO:0007669"/>
    <property type="project" value="UniProtKB-SubCell"/>
</dbReference>
<feature type="compositionally biased region" description="Polar residues" evidence="4">
    <location>
        <begin position="1"/>
        <end position="11"/>
    </location>
</feature>
<feature type="region of interest" description="Disordered" evidence="4">
    <location>
        <begin position="440"/>
        <end position="560"/>
    </location>
</feature>
<organism evidence="6 7">
    <name type="scientific">Astatotilapia calliptera</name>
    <name type="common">Eastern happy</name>
    <name type="synonym">Chromis callipterus</name>
    <dbReference type="NCBI Taxonomy" id="8154"/>
    <lineage>
        <taxon>Eukaryota</taxon>
        <taxon>Metazoa</taxon>
        <taxon>Chordata</taxon>
        <taxon>Craniata</taxon>
        <taxon>Vertebrata</taxon>
        <taxon>Euteleostomi</taxon>
        <taxon>Actinopterygii</taxon>
        <taxon>Neopterygii</taxon>
        <taxon>Teleostei</taxon>
        <taxon>Neoteleostei</taxon>
        <taxon>Acanthomorphata</taxon>
        <taxon>Ovalentaria</taxon>
        <taxon>Cichlomorphae</taxon>
        <taxon>Cichliformes</taxon>
        <taxon>Cichlidae</taxon>
        <taxon>African cichlids</taxon>
        <taxon>Pseudocrenilabrinae</taxon>
        <taxon>Haplochromini</taxon>
        <taxon>Astatotilapia</taxon>
    </lineage>
</organism>
<reference evidence="6 7" key="1">
    <citation type="submission" date="2018-05" db="EMBL/GenBank/DDBJ databases">
        <authorList>
            <person name="Datahose"/>
        </authorList>
    </citation>
    <scope>NUCLEOTIDE SEQUENCE</scope>
</reference>
<dbReference type="GO" id="GO:0007165">
    <property type="term" value="P:signal transduction"/>
    <property type="evidence" value="ECO:0007669"/>
    <property type="project" value="TreeGrafter"/>
</dbReference>
<comment type="subcellular location">
    <subcellularLocation>
        <location evidence="1">Cytoplasm</location>
    </subcellularLocation>
</comment>
<protein>
    <recommendedName>
        <fullName evidence="5">Scaffolding anchor of CK1 domain-containing protein</fullName>
    </recommendedName>
</protein>
<dbReference type="Ensembl" id="ENSACLT00000025698.2">
    <property type="protein sequence ID" value="ENSACLP00000025096.2"/>
    <property type="gene ID" value="ENSACLG00000017085.2"/>
</dbReference>
<feature type="region of interest" description="Disordered" evidence="4">
    <location>
        <begin position="764"/>
        <end position="786"/>
    </location>
</feature>
<dbReference type="GO" id="GO:1990254">
    <property type="term" value="F:keratin filament binding"/>
    <property type="evidence" value="ECO:0007669"/>
    <property type="project" value="TreeGrafter"/>
</dbReference>
<feature type="compositionally biased region" description="Basic and acidic residues" evidence="4">
    <location>
        <begin position="1035"/>
        <end position="1046"/>
    </location>
</feature>
<proteinExistence type="inferred from homology"/>
<feature type="domain" description="Scaffolding anchor of CK1" evidence="5">
    <location>
        <begin position="13"/>
        <end position="284"/>
    </location>
</feature>
<evidence type="ECO:0000256" key="4">
    <source>
        <dbReference type="SAM" id="MobiDB-lite"/>
    </source>
</evidence>
<dbReference type="GO" id="GO:0045095">
    <property type="term" value="C:keratin filament"/>
    <property type="evidence" value="ECO:0007669"/>
    <property type="project" value="TreeGrafter"/>
</dbReference>
<feature type="compositionally biased region" description="Basic and acidic residues" evidence="4">
    <location>
        <begin position="1149"/>
        <end position="1170"/>
    </location>
</feature>
<dbReference type="InterPro" id="IPR012461">
    <property type="entry name" value="SACK1"/>
</dbReference>
<dbReference type="InterPro" id="IPR050944">
    <property type="entry name" value="FAM83"/>
</dbReference>
<evidence type="ECO:0000256" key="1">
    <source>
        <dbReference type="ARBA" id="ARBA00004496"/>
    </source>
</evidence>
<dbReference type="GO" id="GO:0019901">
    <property type="term" value="F:protein kinase binding"/>
    <property type="evidence" value="ECO:0007669"/>
    <property type="project" value="TreeGrafter"/>
</dbReference>
<name>A0A3P8Q6Q3_ASTCA</name>
<dbReference type="AlphaFoldDB" id="A0A3P8Q6Q3"/>
<reference evidence="7" key="2">
    <citation type="submission" date="2023-03" db="EMBL/GenBank/DDBJ databases">
        <authorList>
            <consortium name="Wellcome Sanger Institute Data Sharing"/>
        </authorList>
    </citation>
    <scope>NUCLEOTIDE SEQUENCE [LARGE SCALE GENOMIC DNA]</scope>
</reference>
<feature type="compositionally biased region" description="Basic and acidic residues" evidence="4">
    <location>
        <begin position="657"/>
        <end position="696"/>
    </location>
</feature>
<dbReference type="PANTHER" id="PTHR16181">
    <property type="entry name" value="PROTEIN FAM83A-RELATED"/>
    <property type="match status" value="1"/>
</dbReference>